<reference evidence="1 2" key="1">
    <citation type="submission" date="2017-03" db="EMBL/GenBank/DDBJ databases">
        <title>Genomic and clinical evidence uncovers the enterohepatic species Helicobacter valdiviensis as a potential human intestinal pathogen.</title>
        <authorList>
            <person name="Fresia P."/>
            <person name="Jara R."/>
            <person name="Sierra R."/>
            <person name="Ferres I."/>
            <person name="Greif G."/>
            <person name="Iraola G."/>
            <person name="Collado L."/>
        </authorList>
    </citation>
    <scope>NUCLEOTIDE SEQUENCE [LARGE SCALE GENOMIC DNA]</scope>
    <source>
        <strain evidence="1 2">WBE14</strain>
    </source>
</reference>
<evidence type="ECO:0000313" key="1">
    <source>
        <dbReference type="EMBL" id="PZT47302.1"/>
    </source>
</evidence>
<dbReference type="OrthoDB" id="5329970at2"/>
<proteinExistence type="predicted"/>
<protein>
    <recommendedName>
        <fullName evidence="3">Portal protein</fullName>
    </recommendedName>
</protein>
<dbReference type="EMBL" id="NBIU01000045">
    <property type="protein sequence ID" value="PZT47302.1"/>
    <property type="molecule type" value="Genomic_DNA"/>
</dbReference>
<dbReference type="InterPro" id="IPR009279">
    <property type="entry name" value="Portal_Mu"/>
</dbReference>
<dbReference type="Proteomes" id="UP000249746">
    <property type="component" value="Unassembled WGS sequence"/>
</dbReference>
<dbReference type="AlphaFoldDB" id="A0A2W6MS57"/>
<organism evidence="1 2">
    <name type="scientific">Helicobacter valdiviensis</name>
    <dbReference type="NCBI Taxonomy" id="1458358"/>
    <lineage>
        <taxon>Bacteria</taxon>
        <taxon>Pseudomonadati</taxon>
        <taxon>Campylobacterota</taxon>
        <taxon>Epsilonproteobacteria</taxon>
        <taxon>Campylobacterales</taxon>
        <taxon>Helicobacteraceae</taxon>
        <taxon>Helicobacter</taxon>
    </lineage>
</organism>
<gene>
    <name evidence="1" type="ORF">B6S12_09725</name>
</gene>
<dbReference type="RefSeq" id="WP_111230604.1">
    <property type="nucleotide sequence ID" value="NZ_NBIU01000045.1"/>
</dbReference>
<dbReference type="Pfam" id="PF06074">
    <property type="entry name" value="Portal_Mu"/>
    <property type="match status" value="1"/>
</dbReference>
<name>A0A2W6MS57_9HELI</name>
<comment type="caution">
    <text evidence="1">The sequence shown here is derived from an EMBL/GenBank/DDBJ whole genome shotgun (WGS) entry which is preliminary data.</text>
</comment>
<accession>A0A2W6MS57</accession>
<sequence length="464" mass="52870">MRILNKVYRGKVVPSVDFESVASALNSENLSQLIGIYDYFKRFDPQIASEVNKRRIKMCSYPMYIECEDLTQRDFLNRYVLSSEFRHFVYELSAGVVYGFSAFLIEWKVKGANVLPHLKYINPRFFSLNNDENLVIKNGTEELVTHECKDIFLHLHPSDSGSLLESALFYNVVSIAVLKQLAMSKNIAYLDNLSVPPIIAKTDNATNDKELEELLEQLYNLRSSSIGIFGKEDVLELLNSGLSTSTFTEFLRYCDEMISKVISGQVLAGNAVQNGTQALGNVHEEVRSSVGEMDTLLLSVSINKLLNEILKLNFANPASFNFVFDTNKEVDESFLAGVYSTISSMGYEIPAEFLAKTFRIEGLKKKEIIPQDLQTEGFNHLILEKNNSLTKNKIEKEGENIQEEISEEIYSKIKRFWEECESYEELEERIFKEYPNLDFEVLRNALNKKIALASMQALLDTGNE</sequence>
<evidence type="ECO:0000313" key="2">
    <source>
        <dbReference type="Proteomes" id="UP000249746"/>
    </source>
</evidence>
<keyword evidence="2" id="KW-1185">Reference proteome</keyword>
<evidence type="ECO:0008006" key="3">
    <source>
        <dbReference type="Google" id="ProtNLM"/>
    </source>
</evidence>